<accession>T0QV57</accession>
<dbReference type="InParanoid" id="T0QV57"/>
<dbReference type="PANTHER" id="PTHR11206">
    <property type="entry name" value="MULTIDRUG RESISTANCE PROTEIN"/>
    <property type="match status" value="1"/>
</dbReference>
<dbReference type="GeneID" id="19941652"/>
<dbReference type="EMBL" id="JH767133">
    <property type="protein sequence ID" value="EQC42084.1"/>
    <property type="molecule type" value="Genomic_DNA"/>
</dbReference>
<feature type="transmembrane region" description="Helical" evidence="2">
    <location>
        <begin position="21"/>
        <end position="38"/>
    </location>
</feature>
<dbReference type="AlphaFoldDB" id="T0QV57"/>
<dbReference type="eggNOG" id="KOG1347">
    <property type="taxonomic scope" value="Eukaryota"/>
</dbReference>
<evidence type="ECO:0000256" key="2">
    <source>
        <dbReference type="SAM" id="Phobius"/>
    </source>
</evidence>
<feature type="transmembrane region" description="Helical" evidence="2">
    <location>
        <begin position="141"/>
        <end position="162"/>
    </location>
</feature>
<reference evidence="3 4" key="1">
    <citation type="submission" date="2012-04" db="EMBL/GenBank/DDBJ databases">
        <title>The Genome Sequence of Saprolegnia declina VS20.</title>
        <authorList>
            <consortium name="The Broad Institute Genome Sequencing Platform"/>
            <person name="Russ C."/>
            <person name="Nusbaum C."/>
            <person name="Tyler B."/>
            <person name="van West P."/>
            <person name="Dieguez-Uribeondo J."/>
            <person name="de Bruijn I."/>
            <person name="Tripathy S."/>
            <person name="Jiang R."/>
            <person name="Young S.K."/>
            <person name="Zeng Q."/>
            <person name="Gargeya S."/>
            <person name="Fitzgerald M."/>
            <person name="Haas B."/>
            <person name="Abouelleil A."/>
            <person name="Alvarado L."/>
            <person name="Arachchi H.M."/>
            <person name="Berlin A."/>
            <person name="Chapman S.B."/>
            <person name="Goldberg J."/>
            <person name="Griggs A."/>
            <person name="Gujja S."/>
            <person name="Hansen M."/>
            <person name="Howarth C."/>
            <person name="Imamovic A."/>
            <person name="Larimer J."/>
            <person name="McCowen C."/>
            <person name="Montmayeur A."/>
            <person name="Murphy C."/>
            <person name="Neiman D."/>
            <person name="Pearson M."/>
            <person name="Priest M."/>
            <person name="Roberts A."/>
            <person name="Saif S."/>
            <person name="Shea T."/>
            <person name="Sisk P."/>
            <person name="Sykes S."/>
            <person name="Wortman J."/>
            <person name="Nusbaum C."/>
            <person name="Birren B."/>
        </authorList>
    </citation>
    <scope>NUCLEOTIDE SEQUENCE [LARGE SCALE GENOMIC DNA]</scope>
    <source>
        <strain evidence="3 4">VS20</strain>
    </source>
</reference>
<feature type="transmembrane region" description="Helical" evidence="2">
    <location>
        <begin position="203"/>
        <end position="223"/>
    </location>
</feature>
<gene>
    <name evidence="3" type="ORF">SDRG_00925</name>
</gene>
<dbReference type="GO" id="GO:0042910">
    <property type="term" value="F:xenobiotic transmembrane transporter activity"/>
    <property type="evidence" value="ECO:0007669"/>
    <property type="project" value="InterPro"/>
</dbReference>
<feature type="transmembrane region" description="Helical" evidence="2">
    <location>
        <begin position="289"/>
        <end position="310"/>
    </location>
</feature>
<evidence type="ECO:0000313" key="4">
    <source>
        <dbReference type="Proteomes" id="UP000030762"/>
    </source>
</evidence>
<name>T0QV57_SAPDV</name>
<feature type="transmembrane region" description="Helical" evidence="2">
    <location>
        <begin position="103"/>
        <end position="129"/>
    </location>
</feature>
<dbReference type="NCBIfam" id="TIGR00797">
    <property type="entry name" value="matE"/>
    <property type="match status" value="1"/>
</dbReference>
<evidence type="ECO:0000256" key="1">
    <source>
        <dbReference type="ARBA" id="ARBA00010199"/>
    </source>
</evidence>
<organism evidence="3 4">
    <name type="scientific">Saprolegnia diclina (strain VS20)</name>
    <dbReference type="NCBI Taxonomy" id="1156394"/>
    <lineage>
        <taxon>Eukaryota</taxon>
        <taxon>Sar</taxon>
        <taxon>Stramenopiles</taxon>
        <taxon>Oomycota</taxon>
        <taxon>Saprolegniomycetes</taxon>
        <taxon>Saprolegniales</taxon>
        <taxon>Saprolegniaceae</taxon>
        <taxon>Saprolegnia</taxon>
    </lineage>
</organism>
<feature type="transmembrane region" description="Helical" evidence="2">
    <location>
        <begin position="331"/>
        <end position="354"/>
    </location>
</feature>
<proteinExistence type="inferred from homology"/>
<evidence type="ECO:0008006" key="5">
    <source>
        <dbReference type="Google" id="ProtNLM"/>
    </source>
</evidence>
<dbReference type="RefSeq" id="XP_008604653.1">
    <property type="nucleotide sequence ID" value="XM_008606431.1"/>
</dbReference>
<dbReference type="STRING" id="1156394.T0QV57"/>
<dbReference type="OrthoDB" id="41353at2759"/>
<keyword evidence="2" id="KW-0472">Membrane</keyword>
<dbReference type="Pfam" id="PF01554">
    <property type="entry name" value="MatE"/>
    <property type="match status" value="2"/>
</dbReference>
<dbReference type="GO" id="GO:0015297">
    <property type="term" value="F:antiporter activity"/>
    <property type="evidence" value="ECO:0007669"/>
    <property type="project" value="InterPro"/>
</dbReference>
<dbReference type="VEuPathDB" id="FungiDB:SDRG_00925"/>
<feature type="transmembrane region" description="Helical" evidence="2">
    <location>
        <begin position="403"/>
        <end position="422"/>
    </location>
</feature>
<dbReference type="GO" id="GO:0016020">
    <property type="term" value="C:membrane"/>
    <property type="evidence" value="ECO:0007669"/>
    <property type="project" value="InterPro"/>
</dbReference>
<dbReference type="OMA" id="CALAFPC"/>
<feature type="transmembrane region" description="Helical" evidence="2">
    <location>
        <begin position="370"/>
        <end position="391"/>
    </location>
</feature>
<dbReference type="InterPro" id="IPR002528">
    <property type="entry name" value="MATE_fam"/>
</dbReference>
<protein>
    <recommendedName>
        <fullName evidence="5">MATE efflux family protein</fullName>
    </recommendedName>
</protein>
<feature type="transmembrane region" description="Helical" evidence="2">
    <location>
        <begin position="174"/>
        <end position="197"/>
    </location>
</feature>
<feature type="transmembrane region" description="Helical" evidence="2">
    <location>
        <begin position="428"/>
        <end position="450"/>
    </location>
</feature>
<keyword evidence="2" id="KW-1133">Transmembrane helix</keyword>
<dbReference type="Proteomes" id="UP000030762">
    <property type="component" value="Unassembled WGS sequence"/>
</dbReference>
<evidence type="ECO:0000313" key="3">
    <source>
        <dbReference type="EMBL" id="EQC42084.1"/>
    </source>
</evidence>
<sequence length="467" mass="49701">MARGESAPLVAPSTPKDEFRHLLLLALPLIVSQVLEYLPNVVNGMLTGHLDTTSASEARLLLSANGLSGLYFTVFIYSAAIGVGTALDGLCAQAYGKGAIDEIGVLLQTACMASSALVLPLIALCMFSSHLLLALGQPLDVALATQAYTRLMAIAIPFVFGYEILKRILQGQNAVLPIASAFFGANIVNGVVSYGLLYHTSMGYTGCALAFPCMYAAGGALLYPKVAQLQHLQESTWCWQSAWQRMPLFLLRSFYGWAMFVFELAGVSISSFLAGGLPNATAAITATSIYMGFRMIFSMVYLGLGIAVSIRVGNALGAHQPQRAKTAAWQTLYMSVVWAILSGLAMVLVGGYYAELYTHDAAVLSLVNELLWATAPLQGTMAIWGVVQGVFRGSGTPHEGATLNLIGFFLLGLPLGYVLAFHGGFGVLGLWLGVYAGFGVCAAYGLYWLITVQWESLVAKVDDTLGV</sequence>
<keyword evidence="2" id="KW-0812">Transmembrane</keyword>
<comment type="similarity">
    <text evidence="1">Belongs to the multi antimicrobial extrusion (MATE) (TC 2.A.66.1) family.</text>
</comment>
<feature type="transmembrane region" description="Helical" evidence="2">
    <location>
        <begin position="70"/>
        <end position="91"/>
    </location>
</feature>
<feature type="transmembrane region" description="Helical" evidence="2">
    <location>
        <begin position="254"/>
        <end position="277"/>
    </location>
</feature>
<keyword evidence="4" id="KW-1185">Reference proteome</keyword>